<dbReference type="EMBL" id="ASWL01000004">
    <property type="protein sequence ID" value="EOU20253.1"/>
    <property type="molecule type" value="Genomic_DNA"/>
</dbReference>
<keyword evidence="1" id="KW-1133">Transmembrane helix</keyword>
<keyword evidence="1" id="KW-0812">Transmembrane</keyword>
<feature type="transmembrane region" description="Helical" evidence="1">
    <location>
        <begin position="191"/>
        <end position="217"/>
    </location>
</feature>
<proteinExistence type="predicted"/>
<evidence type="ECO:0000313" key="4">
    <source>
        <dbReference type="Proteomes" id="UP000014104"/>
    </source>
</evidence>
<evidence type="ECO:0000313" key="3">
    <source>
        <dbReference type="EMBL" id="EOU20253.1"/>
    </source>
</evidence>
<keyword evidence="4" id="KW-1185">Reference proteome</keyword>
<reference evidence="2 4" key="1">
    <citation type="submission" date="2013-03" db="EMBL/GenBank/DDBJ databases">
        <title>The Genome Sequence of Enterococcus avium ATCC_14025 (Illumina only assembly).</title>
        <authorList>
            <consortium name="The Broad Institute Genomics Platform"/>
            <consortium name="The Broad Institute Genome Sequencing Center for Infectious Disease"/>
            <person name="Earl A."/>
            <person name="Russ C."/>
            <person name="Gilmore M."/>
            <person name="Surin D."/>
            <person name="Walker B."/>
            <person name="Young S."/>
            <person name="Zeng Q."/>
            <person name="Gargeya S."/>
            <person name="Fitzgerald M."/>
            <person name="Haas B."/>
            <person name="Abouelleil A."/>
            <person name="Allen A.W."/>
            <person name="Alvarado L."/>
            <person name="Arachchi H.M."/>
            <person name="Berlin A.M."/>
            <person name="Chapman S.B."/>
            <person name="Gainer-Dewar J."/>
            <person name="Goldberg J."/>
            <person name="Griggs A."/>
            <person name="Gujja S."/>
            <person name="Hansen M."/>
            <person name="Howarth C."/>
            <person name="Imamovic A."/>
            <person name="Ireland A."/>
            <person name="Larimer J."/>
            <person name="McCowan C."/>
            <person name="Murphy C."/>
            <person name="Pearson M."/>
            <person name="Poon T.W."/>
            <person name="Priest M."/>
            <person name="Roberts A."/>
            <person name="Saif S."/>
            <person name="Shea T."/>
            <person name="Sisk P."/>
            <person name="Sykes S."/>
            <person name="Wortman J."/>
            <person name="Nusbaum C."/>
            <person name="Birren B."/>
        </authorList>
    </citation>
    <scope>NUCLEOTIDE SEQUENCE [LARGE SCALE GENOMIC DNA]</scope>
    <source>
        <strain evidence="2 4">ATCC 14025</strain>
    </source>
</reference>
<name>A0AAV3J0F6_ENTAV</name>
<evidence type="ECO:0000256" key="1">
    <source>
        <dbReference type="SAM" id="Phobius"/>
    </source>
</evidence>
<dbReference type="Proteomes" id="UP000014104">
    <property type="component" value="Unassembled WGS sequence"/>
</dbReference>
<feature type="transmembrane region" description="Helical" evidence="1">
    <location>
        <begin position="127"/>
        <end position="148"/>
    </location>
</feature>
<protein>
    <recommendedName>
        <fullName evidence="6">O-antigen polymerase</fullName>
    </recommendedName>
</protein>
<dbReference type="Proteomes" id="UP000014107">
    <property type="component" value="Unassembled WGS sequence"/>
</dbReference>
<feature type="transmembrane region" description="Helical" evidence="1">
    <location>
        <begin position="359"/>
        <end position="375"/>
    </location>
</feature>
<accession>A0AAV3J0F6</accession>
<evidence type="ECO:0000313" key="2">
    <source>
        <dbReference type="EMBL" id="EOT42308.1"/>
    </source>
</evidence>
<feature type="transmembrane region" description="Helical" evidence="1">
    <location>
        <begin position="32"/>
        <end position="48"/>
    </location>
</feature>
<feature type="transmembrane region" description="Helical" evidence="1">
    <location>
        <begin position="323"/>
        <end position="347"/>
    </location>
</feature>
<dbReference type="RefSeq" id="WP_016181037.1">
    <property type="nucleotide sequence ID" value="NZ_KE136365.1"/>
</dbReference>
<organism evidence="3 5">
    <name type="scientific">Enterococcus avium ATCC 14025</name>
    <dbReference type="NCBI Taxonomy" id="1140002"/>
    <lineage>
        <taxon>Bacteria</taxon>
        <taxon>Bacillati</taxon>
        <taxon>Bacillota</taxon>
        <taxon>Bacilli</taxon>
        <taxon>Lactobacillales</taxon>
        <taxon>Enterococcaceae</taxon>
        <taxon>Enterococcus</taxon>
    </lineage>
</organism>
<feature type="transmembrane region" description="Helical" evidence="1">
    <location>
        <begin position="229"/>
        <end position="249"/>
    </location>
</feature>
<feature type="transmembrane region" description="Helical" evidence="1">
    <location>
        <begin position="54"/>
        <end position="74"/>
    </location>
</feature>
<evidence type="ECO:0008006" key="6">
    <source>
        <dbReference type="Google" id="ProtNLM"/>
    </source>
</evidence>
<dbReference type="AlphaFoldDB" id="A0AAV3J0F6"/>
<reference evidence="3 5" key="2">
    <citation type="submission" date="2013-03" db="EMBL/GenBank/DDBJ databases">
        <title>The Genome Sequence of Enterococcus avium ATCC_14025 (PacBio/Illumina hybrid assembly).</title>
        <authorList>
            <consortium name="The Broad Institute Genomics Platform"/>
            <consortium name="The Broad Institute Genome Sequencing Center for Infectious Disease"/>
            <person name="Earl A."/>
            <person name="Russ C."/>
            <person name="Gilmore M."/>
            <person name="Surin D."/>
            <person name="Walker B."/>
            <person name="Young S."/>
            <person name="Zeng Q."/>
            <person name="Gargeya S."/>
            <person name="Fitzgerald M."/>
            <person name="Haas B."/>
            <person name="Abouelleil A."/>
            <person name="Allen A.W."/>
            <person name="Alvarado L."/>
            <person name="Arachchi H.M."/>
            <person name="Berlin A.M."/>
            <person name="Chapman S.B."/>
            <person name="Gainer-Dewar J."/>
            <person name="Goldberg J."/>
            <person name="Griggs A."/>
            <person name="Gujja S."/>
            <person name="Hansen M."/>
            <person name="Howarth C."/>
            <person name="Imamovic A."/>
            <person name="Ireland A."/>
            <person name="Larimer J."/>
            <person name="McCowan C."/>
            <person name="Murphy C."/>
            <person name="Pearson M."/>
            <person name="Poon T.W."/>
            <person name="Priest M."/>
            <person name="Roberts A."/>
            <person name="Saif S."/>
            <person name="Shea T."/>
            <person name="Sisk P."/>
            <person name="Sykes S."/>
            <person name="Wortman J."/>
            <person name="Nusbaum C."/>
            <person name="Birren B."/>
        </authorList>
    </citation>
    <scope>NUCLEOTIDE SEQUENCE [LARGE SCALE GENOMIC DNA]</scope>
    <source>
        <strain evidence="3 5">ATCC 14025</strain>
    </source>
</reference>
<dbReference type="EMBL" id="AHYV01000032">
    <property type="protein sequence ID" value="EOT42308.1"/>
    <property type="molecule type" value="Genomic_DNA"/>
</dbReference>
<sequence length="419" mass="47293">MIKTNSITTLFLFLSIITSVISNFFSSLSNSDEILTIVYLIFIFIMLLRNKGNIDVFFCYCVIVIIITTIIGLLSNHFSGFQITIFPKMVDILMSMKILITFTFYYGISFHNTKEYINEKMEVFAKIFISCLFFLGTISQFILNDMVLIEKRYGLRPFKFVYDFAGDTGFLVLALMIIIMLKPNKLKMNDYIFILLGGLVIFETTKIQAMIFPIALLGMGLFKKLKMKVNIGAFSVIGIMLLIAGYSQLQDYFLDVYHYSPRKIMLLDSLRLANQNFPLGTGFGSFGSEMAARYYSPIYYSLGYGNMYGLDGNQDFSTLNDNYLAMLLAQFGWIGAILYYSLFLIIIKLSLNLKISRQRILALSTIITYLIASIGSGSVKSSAGVLGFGLLGIILSDAKKNIGERDNGENWNSNITGKF</sequence>
<gene>
    <name evidence="3" type="ORF">I570_02700</name>
    <name evidence="2" type="ORF">OMU_03231</name>
</gene>
<feature type="transmembrane region" description="Helical" evidence="1">
    <location>
        <begin position="160"/>
        <end position="179"/>
    </location>
</feature>
<feature type="transmembrane region" description="Helical" evidence="1">
    <location>
        <begin position="6"/>
        <end position="25"/>
    </location>
</feature>
<feature type="transmembrane region" description="Helical" evidence="1">
    <location>
        <begin position="86"/>
        <end position="107"/>
    </location>
</feature>
<evidence type="ECO:0000313" key="5">
    <source>
        <dbReference type="Proteomes" id="UP000014107"/>
    </source>
</evidence>
<comment type="caution">
    <text evidence="3">The sequence shown here is derived from an EMBL/GenBank/DDBJ whole genome shotgun (WGS) entry which is preliminary data.</text>
</comment>
<keyword evidence="1" id="KW-0472">Membrane</keyword>